<accession>A0ABV0JV56</accession>
<dbReference type="Pfam" id="PF01593">
    <property type="entry name" value="Amino_oxidase"/>
    <property type="match status" value="1"/>
</dbReference>
<dbReference type="PROSITE" id="PS51318">
    <property type="entry name" value="TAT"/>
    <property type="match status" value="1"/>
</dbReference>
<evidence type="ECO:0000313" key="3">
    <source>
        <dbReference type="Proteomes" id="UP001442494"/>
    </source>
</evidence>
<gene>
    <name evidence="2" type="ORF">NDI37_21310</name>
</gene>
<dbReference type="SUPFAM" id="SSF51905">
    <property type="entry name" value="FAD/NAD(P)-binding domain"/>
    <property type="match status" value="1"/>
</dbReference>
<reference evidence="2 3" key="1">
    <citation type="submission" date="2022-04" db="EMBL/GenBank/DDBJ databases">
        <title>Positive selection, recombination, and allopatry shape intraspecific diversity of widespread and dominant cyanobacteria.</title>
        <authorList>
            <person name="Wei J."/>
            <person name="Shu W."/>
            <person name="Hu C."/>
        </authorList>
    </citation>
    <scope>NUCLEOTIDE SEQUENCE [LARGE SCALE GENOMIC DNA]</scope>
    <source>
        <strain evidence="2 3">GB2-A5</strain>
    </source>
</reference>
<dbReference type="InterPro" id="IPR006311">
    <property type="entry name" value="TAT_signal"/>
</dbReference>
<sequence length="551" mass="60229">MARSILLETLHRAYKIAQTSLNSGIPTAEVRDMFAEKISRRRLLYGGLAAASALGTAALGRDRDSVAVASGSKVLIVGAGIAGLIAGYRLSQAGVPVDIVEANNRIGGRMRSLSNASGTATTVELGGEFIDSGHTFMRRLVSELGLTAINLKPSDRGLVEETWYFQGTKYTLTDVANFFVPLAQKISQDLAAIGDGVTYKSYNQVGLNLDRTSIAQYLDSAPISPILRQMIRLAYTTEYGREPEEQSCLNLLFFFYEPLPKDFSVYGFSDERFHVVGGNEQVPQRLAARLSPFIQLGTALDAIRTLPDGRYQVSLRSGASALERIYERVLLTLPFSVLRQIPLAVDLPPAKKLAIAQLGYGTNSKLITAYQERIWRVRYNSTAAVFTDLGFQSSWEATRYAPGTSGFITNYTGGRNGAALGSGTPETQAQILLPQLERIFPGITAKRQSEAIRAYWPGERFNRGSYSCWLVGQYSTIAGAERERVGNLFFAGEHCSLAAQGYMEGGCATGEVVAWRIMQDLGLTASAAAQKARIDDTLRTRRRVNRRLAIP</sequence>
<evidence type="ECO:0000313" key="2">
    <source>
        <dbReference type="EMBL" id="MEP0866994.1"/>
    </source>
</evidence>
<proteinExistence type="predicted"/>
<dbReference type="Gene3D" id="3.90.660.10">
    <property type="match status" value="1"/>
</dbReference>
<comment type="caution">
    <text evidence="2">The sequence shown here is derived from an EMBL/GenBank/DDBJ whole genome shotgun (WGS) entry which is preliminary data.</text>
</comment>
<name>A0ABV0JV56_9CYAN</name>
<dbReference type="Gene3D" id="1.10.405.10">
    <property type="entry name" value="Guanine Nucleotide Dissociation Inhibitor, domain 1"/>
    <property type="match status" value="1"/>
</dbReference>
<organism evidence="2 3">
    <name type="scientific">Funiculus sociatus GB2-A5</name>
    <dbReference type="NCBI Taxonomy" id="2933946"/>
    <lineage>
        <taxon>Bacteria</taxon>
        <taxon>Bacillati</taxon>
        <taxon>Cyanobacteriota</taxon>
        <taxon>Cyanophyceae</taxon>
        <taxon>Coleofasciculales</taxon>
        <taxon>Coleofasciculaceae</taxon>
        <taxon>Funiculus</taxon>
    </lineage>
</organism>
<dbReference type="PANTHER" id="PTHR10742">
    <property type="entry name" value="FLAVIN MONOAMINE OXIDASE"/>
    <property type="match status" value="1"/>
</dbReference>
<feature type="domain" description="Amine oxidase" evidence="1">
    <location>
        <begin position="81"/>
        <end position="518"/>
    </location>
</feature>
<dbReference type="InterPro" id="IPR002937">
    <property type="entry name" value="Amino_oxidase"/>
</dbReference>
<dbReference type="InterPro" id="IPR050281">
    <property type="entry name" value="Flavin_monoamine_oxidase"/>
</dbReference>
<dbReference type="Proteomes" id="UP001442494">
    <property type="component" value="Unassembled WGS sequence"/>
</dbReference>
<dbReference type="RefSeq" id="WP_190417903.1">
    <property type="nucleotide sequence ID" value="NZ_JAMPKK010000056.1"/>
</dbReference>
<dbReference type="SUPFAM" id="SSF54373">
    <property type="entry name" value="FAD-linked reductases, C-terminal domain"/>
    <property type="match status" value="1"/>
</dbReference>
<dbReference type="PANTHER" id="PTHR10742:SF410">
    <property type="entry name" value="LYSINE-SPECIFIC HISTONE DEMETHYLASE 2"/>
    <property type="match status" value="1"/>
</dbReference>
<dbReference type="EMBL" id="JAMPKK010000056">
    <property type="protein sequence ID" value="MEP0866994.1"/>
    <property type="molecule type" value="Genomic_DNA"/>
</dbReference>
<dbReference type="Gene3D" id="3.50.50.60">
    <property type="entry name" value="FAD/NAD(P)-binding domain"/>
    <property type="match status" value="1"/>
</dbReference>
<protein>
    <submittedName>
        <fullName evidence="2">FAD-dependent oxidoreductase</fullName>
    </submittedName>
</protein>
<keyword evidence="3" id="KW-1185">Reference proteome</keyword>
<dbReference type="InterPro" id="IPR036188">
    <property type="entry name" value="FAD/NAD-bd_sf"/>
</dbReference>
<evidence type="ECO:0000259" key="1">
    <source>
        <dbReference type="Pfam" id="PF01593"/>
    </source>
</evidence>